<dbReference type="InterPro" id="IPR035906">
    <property type="entry name" value="MetI-like_sf"/>
</dbReference>
<dbReference type="Gene3D" id="1.10.3720.10">
    <property type="entry name" value="MetI-like"/>
    <property type="match status" value="2"/>
</dbReference>
<gene>
    <name evidence="9" type="ORF">GU927_008780</name>
</gene>
<dbReference type="Proteomes" id="UP000731907">
    <property type="component" value="Unassembled WGS sequence"/>
</dbReference>
<feature type="domain" description="ABC transmembrane type-1" evidence="8">
    <location>
        <begin position="320"/>
        <end position="509"/>
    </location>
</feature>
<evidence type="ECO:0000256" key="2">
    <source>
        <dbReference type="ARBA" id="ARBA00022448"/>
    </source>
</evidence>
<feature type="transmembrane region" description="Helical" evidence="7">
    <location>
        <begin position="191"/>
        <end position="215"/>
    </location>
</feature>
<feature type="transmembrane region" description="Helical" evidence="7">
    <location>
        <begin position="323"/>
        <end position="345"/>
    </location>
</feature>
<keyword evidence="10" id="KW-1185">Reference proteome</keyword>
<evidence type="ECO:0000256" key="6">
    <source>
        <dbReference type="ARBA" id="ARBA00023136"/>
    </source>
</evidence>
<evidence type="ECO:0000313" key="10">
    <source>
        <dbReference type="Proteomes" id="UP000731907"/>
    </source>
</evidence>
<dbReference type="SUPFAM" id="SSF161098">
    <property type="entry name" value="MetI-like"/>
    <property type="match status" value="2"/>
</dbReference>
<evidence type="ECO:0000256" key="3">
    <source>
        <dbReference type="ARBA" id="ARBA00022475"/>
    </source>
</evidence>
<proteinExistence type="inferred from homology"/>
<dbReference type="InterPro" id="IPR000515">
    <property type="entry name" value="MetI-like"/>
</dbReference>
<feature type="transmembrane region" description="Helical" evidence="7">
    <location>
        <begin position="53"/>
        <end position="71"/>
    </location>
</feature>
<feature type="transmembrane region" description="Helical" evidence="7">
    <location>
        <begin position="490"/>
        <end position="509"/>
    </location>
</feature>
<feature type="transmembrane region" description="Helical" evidence="7">
    <location>
        <begin position="83"/>
        <end position="108"/>
    </location>
</feature>
<dbReference type="RefSeq" id="WP_161762048.1">
    <property type="nucleotide sequence ID" value="NZ_JAAATX020000005.1"/>
</dbReference>
<comment type="caution">
    <text evidence="9">The sequence shown here is derived from an EMBL/GenBank/DDBJ whole genome shotgun (WGS) entry which is preliminary data.</text>
</comment>
<feature type="domain" description="ABC transmembrane type-1" evidence="8">
    <location>
        <begin position="49"/>
        <end position="251"/>
    </location>
</feature>
<evidence type="ECO:0000259" key="8">
    <source>
        <dbReference type="PROSITE" id="PS50928"/>
    </source>
</evidence>
<protein>
    <submittedName>
        <fullName evidence="9">ABC transporter permease subunit</fullName>
    </submittedName>
</protein>
<evidence type="ECO:0000256" key="5">
    <source>
        <dbReference type="ARBA" id="ARBA00022989"/>
    </source>
</evidence>
<feature type="transmembrane region" description="Helical" evidence="7">
    <location>
        <begin position="128"/>
        <end position="151"/>
    </location>
</feature>
<keyword evidence="4 7" id="KW-0812">Transmembrane</keyword>
<feature type="transmembrane region" description="Helical" evidence="7">
    <location>
        <begin position="357"/>
        <end position="381"/>
    </location>
</feature>
<name>A0ABS6J2F4_9RHOB</name>
<evidence type="ECO:0000256" key="1">
    <source>
        <dbReference type="ARBA" id="ARBA00004651"/>
    </source>
</evidence>
<comment type="subcellular location">
    <subcellularLocation>
        <location evidence="1 7">Cell membrane</location>
        <topology evidence="1 7">Multi-pass membrane protein</topology>
    </subcellularLocation>
</comment>
<feature type="transmembrane region" description="Helical" evidence="7">
    <location>
        <begin position="278"/>
        <end position="303"/>
    </location>
</feature>
<dbReference type="CDD" id="cd06261">
    <property type="entry name" value="TM_PBP2"/>
    <property type="match status" value="2"/>
</dbReference>
<evidence type="ECO:0000256" key="4">
    <source>
        <dbReference type="ARBA" id="ARBA00022692"/>
    </source>
</evidence>
<dbReference type="Pfam" id="PF00528">
    <property type="entry name" value="BPD_transp_1"/>
    <property type="match status" value="1"/>
</dbReference>
<keyword evidence="6 7" id="KW-0472">Membrane</keyword>
<keyword evidence="2 7" id="KW-0813">Transport</keyword>
<keyword evidence="5 7" id="KW-1133">Transmembrane helix</keyword>
<organism evidence="9 10">
    <name type="scientific">Paragemmobacter amnigenus</name>
    <dbReference type="NCBI Taxonomy" id="2852097"/>
    <lineage>
        <taxon>Bacteria</taxon>
        <taxon>Pseudomonadati</taxon>
        <taxon>Pseudomonadota</taxon>
        <taxon>Alphaproteobacteria</taxon>
        <taxon>Rhodobacterales</taxon>
        <taxon>Paracoccaceae</taxon>
        <taxon>Paragemmobacter</taxon>
    </lineage>
</organism>
<sequence length="518" mass="53176">MASRAGAISVPWAAALAAALLAAMTLGTAGVVALRAGAALPTAADWAAVRFTLLQAALSAGLSCLLAVPVARALARRRFPLRGALITLMGAPFLLPVIVAILGLLAVFGRSGIVNDALALLGLPRITVYGLHGVVLAHVFLNLPLAVRMLLMGWQAIPAERFRLAQSLGLSPFAMLRHLEWPMLRATVPGAFVTIFTLCLASFAVALTLGGGPAATTVELAIYQALRFDFVPERAATLAVVQFLLCAGALAAGWGLLRDTGFGAGIGRRAELPAPPGWRRGVDVAAIGLAALFLLLPLSAVVLRGVAGLADLPQGTGPAALRSLAVAVGSTVLTTGAALALALAVARRAGGARLFDLAATLPLAASSLVIGTGLFLLLRPWAAPSDMAIPVTVAVNATLALPYAYRLLLPEARALHSDYDRLARALDLTPLARLRLVTLPRLARPLGFGAGITAALSTGDLGVITLFAGETDATLPLFIHGLMGAYRMEAAAGAALLLVLLSFGLFALFDGLGRHAAP</sequence>
<keyword evidence="3" id="KW-1003">Cell membrane</keyword>
<dbReference type="PROSITE" id="PS50928">
    <property type="entry name" value="ABC_TM1"/>
    <property type="match status" value="2"/>
</dbReference>
<feature type="transmembrane region" description="Helical" evidence="7">
    <location>
        <begin position="387"/>
        <end position="405"/>
    </location>
</feature>
<evidence type="ECO:0000256" key="7">
    <source>
        <dbReference type="RuleBase" id="RU363032"/>
    </source>
</evidence>
<evidence type="ECO:0000313" key="9">
    <source>
        <dbReference type="EMBL" id="MBU9697944.1"/>
    </source>
</evidence>
<dbReference type="EMBL" id="JAAATX020000005">
    <property type="protein sequence ID" value="MBU9697944.1"/>
    <property type="molecule type" value="Genomic_DNA"/>
</dbReference>
<accession>A0ABS6J2F4</accession>
<dbReference type="PANTHER" id="PTHR30183">
    <property type="entry name" value="MOLYBDENUM TRANSPORT SYSTEM PERMEASE PROTEIN MODB"/>
    <property type="match status" value="1"/>
</dbReference>
<comment type="similarity">
    <text evidence="7">Belongs to the binding-protein-dependent transport system permease family.</text>
</comment>
<reference evidence="9 10" key="1">
    <citation type="submission" date="2021-06" db="EMBL/GenBank/DDBJ databases">
        <title>Rhodobacteraceae bacterium strain HSP-20.</title>
        <authorList>
            <person name="Chen W.-M."/>
        </authorList>
    </citation>
    <scope>NUCLEOTIDE SEQUENCE [LARGE SCALE GENOMIC DNA]</scope>
    <source>
        <strain evidence="9 10">HSP-20</strain>
    </source>
</reference>
<feature type="transmembrane region" description="Helical" evidence="7">
    <location>
        <begin position="235"/>
        <end position="257"/>
    </location>
</feature>
<dbReference type="PANTHER" id="PTHR30183:SF9">
    <property type="entry name" value="THIAMINE TRANSPORT SYSTEM PERMEASE PROTEIN THIP"/>
    <property type="match status" value="1"/>
</dbReference>